<keyword evidence="1" id="KW-0732">Signal</keyword>
<dbReference type="InParanoid" id="D8SL55"/>
<dbReference type="Proteomes" id="UP000001514">
    <property type="component" value="Unassembled WGS sequence"/>
</dbReference>
<dbReference type="Gramene" id="EFJ15093">
    <property type="protein sequence ID" value="EFJ15093"/>
    <property type="gene ID" value="SELMODRAFT_119154"/>
</dbReference>
<feature type="chain" id="PRO_5003122817" description="Late embryogenesis abundant protein LEA-2 subgroup domain-containing protein" evidence="1">
    <location>
        <begin position="24"/>
        <end position="364"/>
    </location>
</feature>
<organism evidence="3">
    <name type="scientific">Selaginella moellendorffii</name>
    <name type="common">Spikemoss</name>
    <dbReference type="NCBI Taxonomy" id="88036"/>
    <lineage>
        <taxon>Eukaryota</taxon>
        <taxon>Viridiplantae</taxon>
        <taxon>Streptophyta</taxon>
        <taxon>Embryophyta</taxon>
        <taxon>Tracheophyta</taxon>
        <taxon>Lycopodiopsida</taxon>
        <taxon>Selaginellales</taxon>
        <taxon>Selaginellaceae</taxon>
        <taxon>Selaginella</taxon>
    </lineage>
</organism>
<name>D8SL55_SELML</name>
<feature type="signal peptide" evidence="1">
    <location>
        <begin position="1"/>
        <end position="23"/>
    </location>
</feature>
<sequence length="364" mass="39957">MAAAAAQVLVSSLVLMMVAAAAATYSYPDQPTDYILLSRLYRRGPERAQCIGRNRKCRLMVLQCPWQCPDRKSTVQGKQSCFIDCSPKCEATCKRRKPNCRGYGSVCYDPRFVGGDGVMFYFHGMSDKDFAIVSDSSMQINAHFIGKRVQGRSRDFTWVQALGVMFGEDSRSLTVGAKKVGVWDDEVDQLVFTYKGEPVVVPAGANSVWTSDSGDVRVERIAETNSVELAVEGLLSASITVVPITERDNKIHKYELTRDDCFAHLDVQFKFFNLSSAVDGVLGQTYRPEFHNPVKVGVPMPIMGGEDRFQVSSLISADCKSCVFQAQAQAQAAASSTITDMGLRMEVATQCSSNSGSGGMMCRR</sequence>
<protein>
    <recommendedName>
        <fullName evidence="4">Late embryogenesis abundant protein LEA-2 subgroup domain-containing protein</fullName>
    </recommendedName>
</protein>
<dbReference type="OMA" id="QAMCQGR"/>
<proteinExistence type="predicted"/>
<dbReference type="HOGENOM" id="CLU_018422_2_0_1"/>
<dbReference type="PANTHER" id="PTHR31656">
    <property type="entry name" value="ROOT CAP DOMAIN-CONTAINING PROTEIN"/>
    <property type="match status" value="1"/>
</dbReference>
<dbReference type="EMBL" id="GL377625">
    <property type="protein sequence ID" value="EFJ15093.1"/>
    <property type="molecule type" value="Genomic_DNA"/>
</dbReference>
<dbReference type="eggNOG" id="ENOG502QS4C">
    <property type="taxonomic scope" value="Eukaryota"/>
</dbReference>
<dbReference type="Pfam" id="PF06830">
    <property type="entry name" value="Root_cap"/>
    <property type="match status" value="1"/>
</dbReference>
<dbReference type="AlphaFoldDB" id="D8SL55"/>
<accession>D8SL55</accession>
<dbReference type="KEGG" id="smo:SELMODRAFT_119154"/>
<gene>
    <name evidence="2" type="ORF">SELMODRAFT_119154</name>
</gene>
<evidence type="ECO:0000313" key="3">
    <source>
        <dbReference type="Proteomes" id="UP000001514"/>
    </source>
</evidence>
<dbReference type="InterPro" id="IPR009646">
    <property type="entry name" value="Root_cap"/>
</dbReference>
<reference evidence="2 3" key="1">
    <citation type="journal article" date="2011" name="Science">
        <title>The Selaginella genome identifies genetic changes associated with the evolution of vascular plants.</title>
        <authorList>
            <person name="Banks J.A."/>
            <person name="Nishiyama T."/>
            <person name="Hasebe M."/>
            <person name="Bowman J.L."/>
            <person name="Gribskov M."/>
            <person name="dePamphilis C."/>
            <person name="Albert V.A."/>
            <person name="Aono N."/>
            <person name="Aoyama T."/>
            <person name="Ambrose B.A."/>
            <person name="Ashton N.W."/>
            <person name="Axtell M.J."/>
            <person name="Barker E."/>
            <person name="Barker M.S."/>
            <person name="Bennetzen J.L."/>
            <person name="Bonawitz N.D."/>
            <person name="Chapple C."/>
            <person name="Cheng C."/>
            <person name="Correa L.G."/>
            <person name="Dacre M."/>
            <person name="DeBarry J."/>
            <person name="Dreyer I."/>
            <person name="Elias M."/>
            <person name="Engstrom E.M."/>
            <person name="Estelle M."/>
            <person name="Feng L."/>
            <person name="Finet C."/>
            <person name="Floyd S.K."/>
            <person name="Frommer W.B."/>
            <person name="Fujita T."/>
            <person name="Gramzow L."/>
            <person name="Gutensohn M."/>
            <person name="Harholt J."/>
            <person name="Hattori M."/>
            <person name="Heyl A."/>
            <person name="Hirai T."/>
            <person name="Hiwatashi Y."/>
            <person name="Ishikawa M."/>
            <person name="Iwata M."/>
            <person name="Karol K.G."/>
            <person name="Koehler B."/>
            <person name="Kolukisaoglu U."/>
            <person name="Kubo M."/>
            <person name="Kurata T."/>
            <person name="Lalonde S."/>
            <person name="Li K."/>
            <person name="Li Y."/>
            <person name="Litt A."/>
            <person name="Lyons E."/>
            <person name="Manning G."/>
            <person name="Maruyama T."/>
            <person name="Michael T.P."/>
            <person name="Mikami K."/>
            <person name="Miyazaki S."/>
            <person name="Morinaga S."/>
            <person name="Murata T."/>
            <person name="Mueller-Roeber B."/>
            <person name="Nelson D.R."/>
            <person name="Obara M."/>
            <person name="Oguri Y."/>
            <person name="Olmstead R.G."/>
            <person name="Onodera N."/>
            <person name="Petersen B.L."/>
            <person name="Pils B."/>
            <person name="Prigge M."/>
            <person name="Rensing S.A."/>
            <person name="Riano-Pachon D.M."/>
            <person name="Roberts A.W."/>
            <person name="Sato Y."/>
            <person name="Scheller H.V."/>
            <person name="Schulz B."/>
            <person name="Schulz C."/>
            <person name="Shakirov E.V."/>
            <person name="Shibagaki N."/>
            <person name="Shinohara N."/>
            <person name="Shippen D.E."/>
            <person name="Soerensen I."/>
            <person name="Sotooka R."/>
            <person name="Sugimoto N."/>
            <person name="Sugita M."/>
            <person name="Sumikawa N."/>
            <person name="Tanurdzic M."/>
            <person name="Theissen G."/>
            <person name="Ulvskov P."/>
            <person name="Wakazuki S."/>
            <person name="Weng J.K."/>
            <person name="Willats W.W."/>
            <person name="Wipf D."/>
            <person name="Wolf P.G."/>
            <person name="Yang L."/>
            <person name="Zimmer A.D."/>
            <person name="Zhu Q."/>
            <person name="Mitros T."/>
            <person name="Hellsten U."/>
            <person name="Loque D."/>
            <person name="Otillar R."/>
            <person name="Salamov A."/>
            <person name="Schmutz J."/>
            <person name="Shapiro H."/>
            <person name="Lindquist E."/>
            <person name="Lucas S."/>
            <person name="Rokhsar D."/>
            <person name="Grigoriev I.V."/>
        </authorList>
    </citation>
    <scope>NUCLEOTIDE SEQUENCE [LARGE SCALE GENOMIC DNA]</scope>
</reference>
<dbReference type="OrthoDB" id="2012063at2759"/>
<evidence type="ECO:0000256" key="1">
    <source>
        <dbReference type="SAM" id="SignalP"/>
    </source>
</evidence>
<evidence type="ECO:0000313" key="2">
    <source>
        <dbReference type="EMBL" id="EFJ15093.1"/>
    </source>
</evidence>
<evidence type="ECO:0008006" key="4">
    <source>
        <dbReference type="Google" id="ProtNLM"/>
    </source>
</evidence>
<keyword evidence="3" id="KW-1185">Reference proteome</keyword>